<proteinExistence type="predicted"/>
<evidence type="ECO:0000313" key="2">
    <source>
        <dbReference type="EMBL" id="CAB0015214.1"/>
    </source>
</evidence>
<name>A0A6H5HDX9_9HEMI</name>
<evidence type="ECO:0000313" key="3">
    <source>
        <dbReference type="Proteomes" id="UP000479000"/>
    </source>
</evidence>
<reference evidence="2 3" key="1">
    <citation type="submission" date="2020-02" db="EMBL/GenBank/DDBJ databases">
        <authorList>
            <person name="Ferguson B K."/>
        </authorList>
    </citation>
    <scope>NUCLEOTIDE SEQUENCE [LARGE SCALE GENOMIC DNA]</scope>
</reference>
<sequence>MLVIADPLEPIPEEEEEEAAKSEALPLTIADDLEDNGVLDRSNEYRKVKIKMSRAYGQGGKDSKENSPSPPPMASSHIQHSHLDASPEHRR</sequence>
<feature type="compositionally biased region" description="Basic and acidic residues" evidence="1">
    <location>
        <begin position="81"/>
        <end position="91"/>
    </location>
</feature>
<feature type="non-terminal residue" evidence="2">
    <location>
        <position position="91"/>
    </location>
</feature>
<protein>
    <submittedName>
        <fullName evidence="2">Uncharacterized protein</fullName>
    </submittedName>
</protein>
<dbReference type="Proteomes" id="UP000479000">
    <property type="component" value="Unassembled WGS sequence"/>
</dbReference>
<dbReference type="AlphaFoldDB" id="A0A6H5HDX9"/>
<accession>A0A6H5HDX9</accession>
<keyword evidence="3" id="KW-1185">Reference proteome</keyword>
<dbReference type="EMBL" id="CADCXU010028790">
    <property type="protein sequence ID" value="CAB0015214.1"/>
    <property type="molecule type" value="Genomic_DNA"/>
</dbReference>
<feature type="region of interest" description="Disordered" evidence="1">
    <location>
        <begin position="1"/>
        <end position="91"/>
    </location>
</feature>
<evidence type="ECO:0000256" key="1">
    <source>
        <dbReference type="SAM" id="MobiDB-lite"/>
    </source>
</evidence>
<gene>
    <name evidence="2" type="ORF">NTEN_LOCUS19569</name>
</gene>
<organism evidence="2 3">
    <name type="scientific">Nesidiocoris tenuis</name>
    <dbReference type="NCBI Taxonomy" id="355587"/>
    <lineage>
        <taxon>Eukaryota</taxon>
        <taxon>Metazoa</taxon>
        <taxon>Ecdysozoa</taxon>
        <taxon>Arthropoda</taxon>
        <taxon>Hexapoda</taxon>
        <taxon>Insecta</taxon>
        <taxon>Pterygota</taxon>
        <taxon>Neoptera</taxon>
        <taxon>Paraneoptera</taxon>
        <taxon>Hemiptera</taxon>
        <taxon>Heteroptera</taxon>
        <taxon>Panheteroptera</taxon>
        <taxon>Cimicomorpha</taxon>
        <taxon>Miridae</taxon>
        <taxon>Dicyphina</taxon>
        <taxon>Nesidiocoris</taxon>
    </lineage>
</organism>